<evidence type="ECO:0000313" key="8">
    <source>
        <dbReference type="EMBL" id="PFH49891.1"/>
    </source>
</evidence>
<reference evidence="8 9" key="1">
    <citation type="submission" date="2014-02" db="EMBL/GenBank/DDBJ databases">
        <title>Transposable element dynamics among asymbiotic and ectomycorrhizal Amanita fungi.</title>
        <authorList>
            <consortium name="DOE Joint Genome Institute"/>
            <person name="Hess J."/>
            <person name="Skrede I."/>
            <person name="Wolfe B."/>
            <person name="LaButti K."/>
            <person name="Ohm R.A."/>
            <person name="Grigoriev I.V."/>
            <person name="Pringle A."/>
        </authorList>
    </citation>
    <scope>NUCLEOTIDE SEQUENCE [LARGE SCALE GENOMIC DNA]</scope>
    <source>
        <strain evidence="8 9">SKay4041</strain>
    </source>
</reference>
<dbReference type="Gene3D" id="2.40.50.40">
    <property type="match status" value="1"/>
</dbReference>
<dbReference type="PROSITE" id="PS50013">
    <property type="entry name" value="CHROMO_2"/>
    <property type="match status" value="1"/>
</dbReference>
<dbReference type="InterPro" id="IPR000953">
    <property type="entry name" value="Chromo/chromo_shadow_dom"/>
</dbReference>
<dbReference type="InterPro" id="IPR013083">
    <property type="entry name" value="Znf_RING/FYVE/PHD"/>
</dbReference>
<dbReference type="InterPro" id="IPR019787">
    <property type="entry name" value="Znf_PHD-finger"/>
</dbReference>
<dbReference type="SMART" id="SM00249">
    <property type="entry name" value="PHD"/>
    <property type="match status" value="1"/>
</dbReference>
<organism evidence="8 9">
    <name type="scientific">Amanita thiersii Skay4041</name>
    <dbReference type="NCBI Taxonomy" id="703135"/>
    <lineage>
        <taxon>Eukaryota</taxon>
        <taxon>Fungi</taxon>
        <taxon>Dikarya</taxon>
        <taxon>Basidiomycota</taxon>
        <taxon>Agaricomycotina</taxon>
        <taxon>Agaricomycetes</taxon>
        <taxon>Agaricomycetidae</taxon>
        <taxon>Agaricales</taxon>
        <taxon>Pluteineae</taxon>
        <taxon>Amanitaceae</taxon>
        <taxon>Amanita</taxon>
    </lineage>
</organism>
<evidence type="ECO:0000256" key="3">
    <source>
        <dbReference type="ARBA" id="ARBA00022771"/>
    </source>
</evidence>
<feature type="region of interest" description="Disordered" evidence="6">
    <location>
        <begin position="100"/>
        <end position="131"/>
    </location>
</feature>
<dbReference type="SUPFAM" id="SSF54160">
    <property type="entry name" value="Chromo domain-like"/>
    <property type="match status" value="1"/>
</dbReference>
<keyword evidence="3" id="KW-0863">Zinc-finger</keyword>
<dbReference type="EMBL" id="KZ302017">
    <property type="protein sequence ID" value="PFH49891.1"/>
    <property type="molecule type" value="Genomic_DNA"/>
</dbReference>
<name>A0A2A9NNI6_9AGAR</name>
<sequence length="509" mass="55545">MERSISGLKDQQTQTSLQVGNLAILMDNTRCNVGTLMKHLYANVYFDNPLGQDSVSESRRGLAPQATQEGGEAGPSCSNAFARWDPVDCLAAVGHSVHKHEPFGTTQSQSPTGSNATINENEESRDVTDSQIESSPLLEMQDFALAPSVTSSFSPAIWPPSRDGSTFSSSDNVQYEGDPDPWIGSPFTCSSDDELFVIDMVTKDGTSSPLIHPSDTFASEGEEPSGILTGPLSPLSVLTDELTSSSSSSDDDIPLSRYPTVSWTSKTQPWTKRMNLDSPTRARRRRCKRLQSRAAGQIFTRISHWKTRDGGAFGSKRKLGGPNSDFFRKLVECDMCASWYHYGCVGIQPDDVRLNNGEIYVCPRCSVRDKHERRGLLYCTRPGCQQKETEPGEFFVSRVIGRKLVYSEADLSFKTFYLMKWDGYPISEATWEEAHSMTDPGTLIEEFVLACANEGLSCGSLKPVLLREAREGDVSVSGDVSPLVGGVVASSGTGVDASIPPRPAHCCTV</sequence>
<gene>
    <name evidence="8" type="ORF">AMATHDRAFT_62299</name>
</gene>
<proteinExistence type="predicted"/>
<feature type="compositionally biased region" description="Polar residues" evidence="6">
    <location>
        <begin position="104"/>
        <end position="119"/>
    </location>
</feature>
<feature type="region of interest" description="Disordered" evidence="6">
    <location>
        <begin position="55"/>
        <end position="75"/>
    </location>
</feature>
<keyword evidence="4" id="KW-0862">Zinc</keyword>
<evidence type="ECO:0000313" key="9">
    <source>
        <dbReference type="Proteomes" id="UP000242287"/>
    </source>
</evidence>
<evidence type="ECO:0000259" key="7">
    <source>
        <dbReference type="PROSITE" id="PS50013"/>
    </source>
</evidence>
<evidence type="ECO:0000256" key="2">
    <source>
        <dbReference type="ARBA" id="ARBA00022723"/>
    </source>
</evidence>
<dbReference type="STRING" id="703135.A0A2A9NNI6"/>
<dbReference type="Proteomes" id="UP000242287">
    <property type="component" value="Unassembled WGS sequence"/>
</dbReference>
<dbReference type="AlphaFoldDB" id="A0A2A9NNI6"/>
<dbReference type="SUPFAM" id="SSF57903">
    <property type="entry name" value="FYVE/PHD zinc finger"/>
    <property type="match status" value="1"/>
</dbReference>
<evidence type="ECO:0000256" key="5">
    <source>
        <dbReference type="ARBA" id="ARBA00023242"/>
    </source>
</evidence>
<keyword evidence="2" id="KW-0479">Metal-binding</keyword>
<dbReference type="PROSITE" id="PS00598">
    <property type="entry name" value="CHROMO_1"/>
    <property type="match status" value="1"/>
</dbReference>
<keyword evidence="9" id="KW-1185">Reference proteome</keyword>
<dbReference type="InterPro" id="IPR023780">
    <property type="entry name" value="Chromo_domain"/>
</dbReference>
<dbReference type="GO" id="GO:0008270">
    <property type="term" value="F:zinc ion binding"/>
    <property type="evidence" value="ECO:0007669"/>
    <property type="project" value="UniProtKB-KW"/>
</dbReference>
<dbReference type="GO" id="GO:0005634">
    <property type="term" value="C:nucleus"/>
    <property type="evidence" value="ECO:0007669"/>
    <property type="project" value="UniProtKB-SubCell"/>
</dbReference>
<feature type="domain" description="Chromo" evidence="7">
    <location>
        <begin position="394"/>
        <end position="447"/>
    </location>
</feature>
<protein>
    <recommendedName>
        <fullName evidence="7">Chromo domain-containing protein</fullName>
    </recommendedName>
</protein>
<evidence type="ECO:0000256" key="4">
    <source>
        <dbReference type="ARBA" id="ARBA00022833"/>
    </source>
</evidence>
<dbReference type="InterPro" id="IPR023779">
    <property type="entry name" value="Chromodomain_CS"/>
</dbReference>
<accession>A0A2A9NNI6</accession>
<evidence type="ECO:0000256" key="6">
    <source>
        <dbReference type="SAM" id="MobiDB-lite"/>
    </source>
</evidence>
<comment type="subcellular location">
    <subcellularLocation>
        <location evidence="1">Nucleus</location>
    </subcellularLocation>
</comment>
<dbReference type="OrthoDB" id="436852at2759"/>
<dbReference type="InterPro" id="IPR001965">
    <property type="entry name" value="Znf_PHD"/>
</dbReference>
<dbReference type="InterPro" id="IPR016197">
    <property type="entry name" value="Chromo-like_dom_sf"/>
</dbReference>
<keyword evidence="5" id="KW-0539">Nucleus</keyword>
<dbReference type="GO" id="GO:0006338">
    <property type="term" value="P:chromatin remodeling"/>
    <property type="evidence" value="ECO:0007669"/>
    <property type="project" value="UniProtKB-ARBA"/>
</dbReference>
<evidence type="ECO:0000256" key="1">
    <source>
        <dbReference type="ARBA" id="ARBA00004123"/>
    </source>
</evidence>
<dbReference type="Gene3D" id="3.30.40.10">
    <property type="entry name" value="Zinc/RING finger domain, C3HC4 (zinc finger)"/>
    <property type="match status" value="1"/>
</dbReference>
<dbReference type="Pfam" id="PF00628">
    <property type="entry name" value="PHD"/>
    <property type="match status" value="1"/>
</dbReference>
<dbReference type="Pfam" id="PF00385">
    <property type="entry name" value="Chromo"/>
    <property type="match status" value="1"/>
</dbReference>
<dbReference type="InterPro" id="IPR011011">
    <property type="entry name" value="Znf_FYVE_PHD"/>
</dbReference>